<dbReference type="PANTHER" id="PTHR24216">
    <property type="entry name" value="PAXILLIN-RELATED"/>
    <property type="match status" value="1"/>
</dbReference>
<feature type="transmembrane region" description="Helical" evidence="2">
    <location>
        <begin position="146"/>
        <end position="164"/>
    </location>
</feature>
<feature type="transmembrane region" description="Helical" evidence="2">
    <location>
        <begin position="476"/>
        <end position="497"/>
    </location>
</feature>
<comment type="caution">
    <text evidence="3">The sequence shown here is derived from an EMBL/GenBank/DDBJ whole genome shotgun (WGS) entry which is preliminary data.</text>
</comment>
<organism evidence="3 4">
    <name type="scientific">Glycomyces rhizosphaerae</name>
    <dbReference type="NCBI Taxonomy" id="2054422"/>
    <lineage>
        <taxon>Bacteria</taxon>
        <taxon>Bacillati</taxon>
        <taxon>Actinomycetota</taxon>
        <taxon>Actinomycetes</taxon>
        <taxon>Glycomycetales</taxon>
        <taxon>Glycomycetaceae</taxon>
        <taxon>Glycomyces</taxon>
    </lineage>
</organism>
<feature type="transmembrane region" description="Helical" evidence="2">
    <location>
        <begin position="443"/>
        <end position="464"/>
    </location>
</feature>
<feature type="transmembrane region" description="Helical" evidence="2">
    <location>
        <begin position="409"/>
        <end position="431"/>
    </location>
</feature>
<keyword evidence="4" id="KW-1185">Reference proteome</keyword>
<keyword evidence="2" id="KW-1133">Transmembrane helix</keyword>
<feature type="transmembrane region" description="Helical" evidence="2">
    <location>
        <begin position="364"/>
        <end position="389"/>
    </location>
</feature>
<feature type="transmembrane region" description="Helical" evidence="2">
    <location>
        <begin position="504"/>
        <end position="523"/>
    </location>
</feature>
<proteinExistence type="predicted"/>
<evidence type="ECO:0000313" key="4">
    <source>
        <dbReference type="Proteomes" id="UP001595712"/>
    </source>
</evidence>
<name>A0ABV7PUM4_9ACTN</name>
<feature type="transmembrane region" description="Helical" evidence="2">
    <location>
        <begin position="320"/>
        <end position="343"/>
    </location>
</feature>
<keyword evidence="2" id="KW-0812">Transmembrane</keyword>
<dbReference type="InterPro" id="IPR025291">
    <property type="entry name" value="DUF4153"/>
</dbReference>
<accession>A0ABV7PUM4</accession>
<feature type="transmembrane region" description="Helical" evidence="2">
    <location>
        <begin position="280"/>
        <end position="300"/>
    </location>
</feature>
<protein>
    <submittedName>
        <fullName evidence="3">DUF4153 domain-containing protein</fullName>
    </submittedName>
</protein>
<evidence type="ECO:0000256" key="1">
    <source>
        <dbReference type="SAM" id="MobiDB-lite"/>
    </source>
</evidence>
<feature type="transmembrane region" description="Helical" evidence="2">
    <location>
        <begin position="170"/>
        <end position="188"/>
    </location>
</feature>
<evidence type="ECO:0000313" key="3">
    <source>
        <dbReference type="EMBL" id="MFC3491746.1"/>
    </source>
</evidence>
<sequence>MSEPADSPAPRPEDAQAPQDESPSEPPRNAAPGEPPRPETPMEDSRPEASEPVLAQAAPTPPAKPQAPEDSPAESEPALPQAAPTPPTPQAAPQQPALPYGPQHPAGPLTAVQYQRQAGYYQQLTGPPRMLPPNPRWHRPESVPNPAVVVLAVAVALFGAWTAFHSTGVGIGLSLTGIAFLAVPLAMGDREDLVPRLPGAILVAALWSVAAIRDAGWVVFLCSATAFLLTPLALAPQRRFSGTALTLFMGWLEGLAAAFGWAKRGRRGKDGRTGANMRNVWVVLVTALLLIVFGGLFAAADSTFADLVVRLLPEVNPAEFILRMFLAAVLFPLALLWIYTAVAKPSFDSDRAEGEHRTVSRFELAVPLGALNLLFVAFIAVQLRVFLGGEEYVMETAGLTFAEYARQGFWQLSFVSGLALAVIAVAAWLAPKRAKADRWAARILLGTLCVLSMVVIASAMYRMYTYAETYGLTRMRVWIFTVEIWLAVLFALVIVCCWKLRAAWLPRAVLASAALALLGLAGVNPDAYIARYNLAHEHALDLDYLDDLSDDAVPEFADLTEEQLDCMLYRPWDADEERDLMAWNLGHQRAQELLKEHQNGSAGYCDGDGRVDDYGAPDPGAATEASAFFDTETCSSIDHTTVEGGFDEPGLQPDPNTSGTWLESDATVDTATTIDAWLTCSYEAGPDGYMTVTLQQYDSDIAAYHDLNAKVTAYEAEGFTVDVQGSAPEARYISVSDDPDYQAYRYHYTAGNIRLESLIAHGPIDQSAATASVDLTGQLENLYYAFA</sequence>
<feature type="transmembrane region" description="Helical" evidence="2">
    <location>
        <begin position="200"/>
        <end position="228"/>
    </location>
</feature>
<evidence type="ECO:0000256" key="2">
    <source>
        <dbReference type="SAM" id="Phobius"/>
    </source>
</evidence>
<gene>
    <name evidence="3" type="ORF">ACFO8M_04495</name>
</gene>
<feature type="transmembrane region" description="Helical" evidence="2">
    <location>
        <begin position="240"/>
        <end position="259"/>
    </location>
</feature>
<dbReference type="RefSeq" id="WP_387971059.1">
    <property type="nucleotide sequence ID" value="NZ_JBHRWO010000004.1"/>
</dbReference>
<dbReference type="Proteomes" id="UP001595712">
    <property type="component" value="Unassembled WGS sequence"/>
</dbReference>
<dbReference type="PANTHER" id="PTHR24216:SF65">
    <property type="entry name" value="PAXILLIN-LIKE PROTEIN 1"/>
    <property type="match status" value="1"/>
</dbReference>
<feature type="region of interest" description="Disordered" evidence="1">
    <location>
        <begin position="1"/>
        <end position="108"/>
    </location>
</feature>
<keyword evidence="2" id="KW-0472">Membrane</keyword>
<dbReference type="EMBL" id="JBHRWO010000004">
    <property type="protein sequence ID" value="MFC3491746.1"/>
    <property type="molecule type" value="Genomic_DNA"/>
</dbReference>
<reference evidence="4" key="1">
    <citation type="journal article" date="2019" name="Int. J. Syst. Evol. Microbiol.">
        <title>The Global Catalogue of Microorganisms (GCM) 10K type strain sequencing project: providing services to taxonomists for standard genome sequencing and annotation.</title>
        <authorList>
            <consortium name="The Broad Institute Genomics Platform"/>
            <consortium name="The Broad Institute Genome Sequencing Center for Infectious Disease"/>
            <person name="Wu L."/>
            <person name="Ma J."/>
        </authorList>
    </citation>
    <scope>NUCLEOTIDE SEQUENCE [LARGE SCALE GENOMIC DNA]</scope>
    <source>
        <strain evidence="4">CGMCC 4.7396</strain>
    </source>
</reference>
<dbReference type="Pfam" id="PF13687">
    <property type="entry name" value="DUF4153"/>
    <property type="match status" value="1"/>
</dbReference>